<dbReference type="EMBL" id="JBHSGW010000025">
    <property type="protein sequence ID" value="MFC4740003.1"/>
    <property type="molecule type" value="Genomic_DNA"/>
</dbReference>
<dbReference type="InterPro" id="IPR046947">
    <property type="entry name" value="LytR-like"/>
</dbReference>
<protein>
    <submittedName>
        <fullName evidence="4">LytR/AlgR family response regulator transcription factor</fullName>
    </submittedName>
</protein>
<organism evidence="4 5">
    <name type="scientific">Flavobacterium ponti</name>
    <dbReference type="NCBI Taxonomy" id="665133"/>
    <lineage>
        <taxon>Bacteria</taxon>
        <taxon>Pseudomonadati</taxon>
        <taxon>Bacteroidota</taxon>
        <taxon>Flavobacteriia</taxon>
        <taxon>Flavobacteriales</taxon>
        <taxon>Flavobacteriaceae</taxon>
        <taxon>Flavobacterium</taxon>
    </lineage>
</organism>
<name>A0ABV9P346_9FLAO</name>
<dbReference type="Proteomes" id="UP001595885">
    <property type="component" value="Unassembled WGS sequence"/>
</dbReference>
<dbReference type="Pfam" id="PF04397">
    <property type="entry name" value="LytTR"/>
    <property type="match status" value="1"/>
</dbReference>
<dbReference type="Gene3D" id="2.40.50.1020">
    <property type="entry name" value="LytTr DNA-binding domain"/>
    <property type="match status" value="1"/>
</dbReference>
<dbReference type="Gene3D" id="3.40.50.2300">
    <property type="match status" value="1"/>
</dbReference>
<dbReference type="InterPro" id="IPR001789">
    <property type="entry name" value="Sig_transdc_resp-reg_receiver"/>
</dbReference>
<sequence>MTNYSALIIDDEIENIQLLELYLKKYFKQIDTLYNATTLKEGTELFLEHKPNILFLDINLGQGETSFSLLENYDTSTSKVIIISSFEEFALKAINMDVMAYLLKPLKINELINAVSKTIQKLNAEKTNFTAKTIERNSNLIAIASVEKIELIAIDEIMYCTADGKYTVFHTLNNKTYTSCRNLGEYQELLDSNFFFRIHHKYIVNINFVKAVNKTEGYFCEMKNHQTLPISIRKQDEFNRFIRLKF</sequence>
<feature type="modified residue" description="4-aspartylphosphate" evidence="1">
    <location>
        <position position="57"/>
    </location>
</feature>
<dbReference type="PANTHER" id="PTHR37299:SF1">
    <property type="entry name" value="STAGE 0 SPORULATION PROTEIN A HOMOLOG"/>
    <property type="match status" value="1"/>
</dbReference>
<dbReference type="RefSeq" id="WP_379740511.1">
    <property type="nucleotide sequence ID" value="NZ_JBHSGW010000025.1"/>
</dbReference>
<dbReference type="PANTHER" id="PTHR37299">
    <property type="entry name" value="TRANSCRIPTIONAL REGULATOR-RELATED"/>
    <property type="match status" value="1"/>
</dbReference>
<evidence type="ECO:0000313" key="4">
    <source>
        <dbReference type="EMBL" id="MFC4740003.1"/>
    </source>
</evidence>
<dbReference type="PROSITE" id="PS50930">
    <property type="entry name" value="HTH_LYTTR"/>
    <property type="match status" value="1"/>
</dbReference>
<dbReference type="SMART" id="SM00850">
    <property type="entry name" value="LytTR"/>
    <property type="match status" value="1"/>
</dbReference>
<dbReference type="SUPFAM" id="SSF52172">
    <property type="entry name" value="CheY-like"/>
    <property type="match status" value="1"/>
</dbReference>
<dbReference type="InterPro" id="IPR007492">
    <property type="entry name" value="LytTR_DNA-bd_dom"/>
</dbReference>
<feature type="domain" description="Response regulatory" evidence="2">
    <location>
        <begin position="5"/>
        <end position="119"/>
    </location>
</feature>
<reference evidence="5" key="1">
    <citation type="journal article" date="2019" name="Int. J. Syst. Evol. Microbiol.">
        <title>The Global Catalogue of Microorganisms (GCM) 10K type strain sequencing project: providing services to taxonomists for standard genome sequencing and annotation.</title>
        <authorList>
            <consortium name="The Broad Institute Genomics Platform"/>
            <consortium name="The Broad Institute Genome Sequencing Center for Infectious Disease"/>
            <person name="Wu L."/>
            <person name="Ma J."/>
        </authorList>
    </citation>
    <scope>NUCLEOTIDE SEQUENCE [LARGE SCALE GENOMIC DNA]</scope>
    <source>
        <strain evidence="5">CCUG 50349</strain>
    </source>
</reference>
<dbReference type="InterPro" id="IPR011006">
    <property type="entry name" value="CheY-like_superfamily"/>
</dbReference>
<accession>A0ABV9P346</accession>
<evidence type="ECO:0000256" key="1">
    <source>
        <dbReference type="PROSITE-ProRule" id="PRU00169"/>
    </source>
</evidence>
<evidence type="ECO:0000259" key="3">
    <source>
        <dbReference type="PROSITE" id="PS50930"/>
    </source>
</evidence>
<comment type="caution">
    <text evidence="4">The sequence shown here is derived from an EMBL/GenBank/DDBJ whole genome shotgun (WGS) entry which is preliminary data.</text>
</comment>
<dbReference type="SMART" id="SM00448">
    <property type="entry name" value="REC"/>
    <property type="match status" value="1"/>
</dbReference>
<evidence type="ECO:0000313" key="5">
    <source>
        <dbReference type="Proteomes" id="UP001595885"/>
    </source>
</evidence>
<keyword evidence="1" id="KW-0597">Phosphoprotein</keyword>
<dbReference type="Pfam" id="PF00072">
    <property type="entry name" value="Response_reg"/>
    <property type="match status" value="1"/>
</dbReference>
<proteinExistence type="predicted"/>
<gene>
    <name evidence="4" type="ORF">ACFO3U_08350</name>
</gene>
<keyword evidence="5" id="KW-1185">Reference proteome</keyword>
<evidence type="ECO:0000259" key="2">
    <source>
        <dbReference type="PROSITE" id="PS50110"/>
    </source>
</evidence>
<feature type="domain" description="HTH LytTR-type" evidence="3">
    <location>
        <begin position="141"/>
        <end position="244"/>
    </location>
</feature>
<dbReference type="PROSITE" id="PS50110">
    <property type="entry name" value="RESPONSE_REGULATORY"/>
    <property type="match status" value="1"/>
</dbReference>